<evidence type="ECO:0000313" key="5">
    <source>
        <dbReference type="Proteomes" id="UP000270219"/>
    </source>
</evidence>
<dbReference type="SUPFAM" id="SSF53300">
    <property type="entry name" value="vWA-like"/>
    <property type="match status" value="1"/>
</dbReference>
<dbReference type="InterPro" id="IPR002035">
    <property type="entry name" value="VWF_A"/>
</dbReference>
<gene>
    <name evidence="4" type="ORF">D8M04_04685</name>
</gene>
<dbReference type="EMBL" id="RCHR01000002">
    <property type="protein sequence ID" value="RLL46508.1"/>
    <property type="molecule type" value="Genomic_DNA"/>
</dbReference>
<dbReference type="AlphaFoldDB" id="A0A498DAB1"/>
<evidence type="ECO:0000256" key="1">
    <source>
        <dbReference type="SAM" id="Coils"/>
    </source>
</evidence>
<feature type="compositionally biased region" description="Basic and acidic residues" evidence="2">
    <location>
        <begin position="49"/>
        <end position="61"/>
    </location>
</feature>
<feature type="domain" description="VWFA" evidence="3">
    <location>
        <begin position="181"/>
        <end position="369"/>
    </location>
</feature>
<dbReference type="OrthoDB" id="9783818at2"/>
<dbReference type="Pfam" id="PF00092">
    <property type="entry name" value="VWA"/>
    <property type="match status" value="1"/>
</dbReference>
<evidence type="ECO:0000256" key="2">
    <source>
        <dbReference type="SAM" id="MobiDB-lite"/>
    </source>
</evidence>
<dbReference type="SMART" id="SM00327">
    <property type="entry name" value="VWA"/>
    <property type="match status" value="1"/>
</dbReference>
<accession>A0A498DAB1</accession>
<keyword evidence="1" id="KW-0175">Coiled coil</keyword>
<proteinExistence type="predicted"/>
<evidence type="ECO:0000259" key="3">
    <source>
        <dbReference type="PROSITE" id="PS50234"/>
    </source>
</evidence>
<protein>
    <submittedName>
        <fullName evidence="4">VWA domain-containing protein</fullName>
    </submittedName>
</protein>
<name>A0A498DAB1_9BACI</name>
<dbReference type="Gene3D" id="3.40.50.410">
    <property type="entry name" value="von Willebrand factor, type A domain"/>
    <property type="match status" value="1"/>
</dbReference>
<reference evidence="4 5" key="1">
    <citation type="submission" date="2018-10" db="EMBL/GenBank/DDBJ databases">
        <title>Oceanobacillus sp. YLB-02 draft genome.</title>
        <authorList>
            <person name="Yu L."/>
        </authorList>
    </citation>
    <scope>NUCLEOTIDE SEQUENCE [LARGE SCALE GENOMIC DNA]</scope>
    <source>
        <strain evidence="4 5">YLB-02</strain>
    </source>
</reference>
<feature type="coiled-coil region" evidence="1">
    <location>
        <begin position="355"/>
        <end position="382"/>
    </location>
</feature>
<dbReference type="RefSeq" id="WP_121521759.1">
    <property type="nucleotide sequence ID" value="NZ_RCHR01000002.1"/>
</dbReference>
<dbReference type="Proteomes" id="UP000270219">
    <property type="component" value="Unassembled WGS sequence"/>
</dbReference>
<comment type="caution">
    <text evidence="4">The sequence shown here is derived from an EMBL/GenBank/DDBJ whole genome shotgun (WGS) entry which is preliminary data.</text>
</comment>
<evidence type="ECO:0000313" key="4">
    <source>
        <dbReference type="EMBL" id="RLL46508.1"/>
    </source>
</evidence>
<dbReference type="InterPro" id="IPR036465">
    <property type="entry name" value="vWFA_dom_sf"/>
</dbReference>
<sequence length="486" mass="55473">MIHKINKRNIFFILILGHLIFLFSCSNEENGQPADELSQEEEASTEASEATREVDESKGDETSSQDEAMDEEMRGPLEDLMDRAPEEPKNLEEIVHYPTGPLAGRDYKEEMEEMKQVVKDSLPAIEEEVDEEYLNAWWRAYRYLFAEEYPNPDQIITEMNLDYFGSPGIEDPRYQFKEQVNVLVILDVSGSMGNSIEGRTMMDIAKDSISDFTSALPENTNIGLRVYGHEGQRTGKSKEQSCEISELVYDMQPINNGEFQSVIKSFEPTGWTPIALALEEVKNDFSEFPGEENTNLVYVVSDGAETCGGDPVTVAQGLSESNIQPIINVIGFNVDLEGQSHLREIAEAGQGVYTNAGNEAQLQEAFDQAEELMRKWEEWKNDANKDAGQQRSGQQQETFKFMSEWLNTNRNEDNNLTFVTDELLKDGYITAEVRQFIREKSDERYNLYVEIHDQKHDELMEEITNNYEKITSEIDEQYDENTGSSE</sequence>
<organism evidence="4 5">
    <name type="scientific">Oceanobacillus piezotolerans</name>
    <dbReference type="NCBI Taxonomy" id="2448030"/>
    <lineage>
        <taxon>Bacteria</taxon>
        <taxon>Bacillati</taxon>
        <taxon>Bacillota</taxon>
        <taxon>Bacilli</taxon>
        <taxon>Bacillales</taxon>
        <taxon>Bacillaceae</taxon>
        <taxon>Oceanobacillus</taxon>
    </lineage>
</organism>
<dbReference type="PROSITE" id="PS50234">
    <property type="entry name" value="VWFA"/>
    <property type="match status" value="1"/>
</dbReference>
<feature type="region of interest" description="Disordered" evidence="2">
    <location>
        <begin position="30"/>
        <end position="71"/>
    </location>
</feature>
<dbReference type="PROSITE" id="PS51257">
    <property type="entry name" value="PROKAR_LIPOPROTEIN"/>
    <property type="match status" value="1"/>
</dbReference>
<keyword evidence="5" id="KW-1185">Reference proteome</keyword>